<dbReference type="EMBL" id="GBRH01276501">
    <property type="protein sequence ID" value="JAD21394.1"/>
    <property type="molecule type" value="Transcribed_RNA"/>
</dbReference>
<name>A0A0A8Y5X0_ARUDO</name>
<evidence type="ECO:0000313" key="1">
    <source>
        <dbReference type="EMBL" id="JAD21394.1"/>
    </source>
</evidence>
<sequence>MPYLHKQLSCEVCTYASVVIRNLVDYGYNPRNNTCICTYMFGPH</sequence>
<protein>
    <submittedName>
        <fullName evidence="1">Uncharacterized protein</fullName>
    </submittedName>
</protein>
<proteinExistence type="predicted"/>
<reference evidence="1" key="1">
    <citation type="submission" date="2014-09" db="EMBL/GenBank/DDBJ databases">
        <authorList>
            <person name="Magalhaes I.L.F."/>
            <person name="Oliveira U."/>
            <person name="Santos F.R."/>
            <person name="Vidigal T.H.D.A."/>
            <person name="Brescovit A.D."/>
            <person name="Santos A.J."/>
        </authorList>
    </citation>
    <scope>NUCLEOTIDE SEQUENCE</scope>
    <source>
        <tissue evidence="1">Shoot tissue taken approximately 20 cm above the soil surface</tissue>
    </source>
</reference>
<organism evidence="1">
    <name type="scientific">Arundo donax</name>
    <name type="common">Giant reed</name>
    <name type="synonym">Donax arundinaceus</name>
    <dbReference type="NCBI Taxonomy" id="35708"/>
    <lineage>
        <taxon>Eukaryota</taxon>
        <taxon>Viridiplantae</taxon>
        <taxon>Streptophyta</taxon>
        <taxon>Embryophyta</taxon>
        <taxon>Tracheophyta</taxon>
        <taxon>Spermatophyta</taxon>
        <taxon>Magnoliopsida</taxon>
        <taxon>Liliopsida</taxon>
        <taxon>Poales</taxon>
        <taxon>Poaceae</taxon>
        <taxon>PACMAD clade</taxon>
        <taxon>Arundinoideae</taxon>
        <taxon>Arundineae</taxon>
        <taxon>Arundo</taxon>
    </lineage>
</organism>
<reference evidence="1" key="2">
    <citation type="journal article" date="2015" name="Data Brief">
        <title>Shoot transcriptome of the giant reed, Arundo donax.</title>
        <authorList>
            <person name="Barrero R.A."/>
            <person name="Guerrero F.D."/>
            <person name="Moolhuijzen P."/>
            <person name="Goolsby J.A."/>
            <person name="Tidwell J."/>
            <person name="Bellgard S.E."/>
            <person name="Bellgard M.I."/>
        </authorList>
    </citation>
    <scope>NUCLEOTIDE SEQUENCE</scope>
    <source>
        <tissue evidence="1">Shoot tissue taken approximately 20 cm above the soil surface</tissue>
    </source>
</reference>
<accession>A0A0A8Y5X0</accession>
<dbReference type="AlphaFoldDB" id="A0A0A8Y5X0"/>